<evidence type="ECO:0000256" key="7">
    <source>
        <dbReference type="PIRSR" id="PIRSR621190-2"/>
    </source>
</evidence>
<feature type="domain" description="Peptidase metallopeptidase" evidence="8">
    <location>
        <begin position="208"/>
        <end position="371"/>
    </location>
</feature>
<accession>A0A238C384</accession>
<name>A0A238C384_9BILA</name>
<evidence type="ECO:0000256" key="6">
    <source>
        <dbReference type="PIRSR" id="PIRSR621190-1"/>
    </source>
</evidence>
<evidence type="ECO:0000313" key="9">
    <source>
        <dbReference type="EMBL" id="OZC11931.1"/>
    </source>
</evidence>
<dbReference type="AlphaFoldDB" id="A0A238C384"/>
<dbReference type="InterPro" id="IPR024079">
    <property type="entry name" value="MetalloPept_cat_dom_sf"/>
</dbReference>
<organism evidence="9 10">
    <name type="scientific">Onchocerca flexuosa</name>
    <dbReference type="NCBI Taxonomy" id="387005"/>
    <lineage>
        <taxon>Eukaryota</taxon>
        <taxon>Metazoa</taxon>
        <taxon>Ecdysozoa</taxon>
        <taxon>Nematoda</taxon>
        <taxon>Chromadorea</taxon>
        <taxon>Rhabditida</taxon>
        <taxon>Spirurina</taxon>
        <taxon>Spiruromorpha</taxon>
        <taxon>Filarioidea</taxon>
        <taxon>Onchocercidae</taxon>
        <taxon>Onchocerca</taxon>
    </lineage>
</organism>
<keyword evidence="4" id="KW-0378">Hydrolase</keyword>
<protein>
    <recommendedName>
        <fullName evidence="8">Peptidase metallopeptidase domain-containing protein</fullName>
    </recommendedName>
</protein>
<feature type="binding site" evidence="7">
    <location>
        <position position="343"/>
    </location>
    <ligand>
        <name>Zn(2+)</name>
        <dbReference type="ChEBI" id="CHEBI:29105"/>
        <label>2</label>
        <note>catalytic</note>
    </ligand>
</feature>
<dbReference type="InterPro" id="IPR006026">
    <property type="entry name" value="Peptidase_Metallo"/>
</dbReference>
<feature type="binding site" evidence="7">
    <location>
        <position position="292"/>
    </location>
    <ligand>
        <name>Zn(2+)</name>
        <dbReference type="ChEBI" id="CHEBI:29105"/>
        <label>1</label>
    </ligand>
</feature>
<feature type="binding site" evidence="7">
    <location>
        <position position="325"/>
    </location>
    <ligand>
        <name>Zn(2+)</name>
        <dbReference type="ChEBI" id="CHEBI:29105"/>
        <label>2</label>
        <note>catalytic</note>
    </ligand>
</feature>
<evidence type="ECO:0000256" key="5">
    <source>
        <dbReference type="ARBA" id="ARBA00022833"/>
    </source>
</evidence>
<dbReference type="PANTHER" id="PTHR10201">
    <property type="entry name" value="MATRIX METALLOPROTEINASE"/>
    <property type="match status" value="1"/>
</dbReference>
<dbReference type="InterPro" id="IPR001818">
    <property type="entry name" value="Pept_M10_metallopeptidase"/>
</dbReference>
<comment type="similarity">
    <text evidence="1">Belongs to the peptidase M10A family.</text>
</comment>
<evidence type="ECO:0000256" key="3">
    <source>
        <dbReference type="ARBA" id="ARBA00022723"/>
    </source>
</evidence>
<dbReference type="SMART" id="SM00235">
    <property type="entry name" value="ZnMc"/>
    <property type="match status" value="1"/>
</dbReference>
<dbReference type="GO" id="GO:0006508">
    <property type="term" value="P:proteolysis"/>
    <property type="evidence" value="ECO:0007669"/>
    <property type="project" value="UniProtKB-KW"/>
</dbReference>
<feature type="binding site" evidence="7">
    <location>
        <position position="285"/>
    </location>
    <ligand>
        <name>Ca(2+)</name>
        <dbReference type="ChEBI" id="CHEBI:29108"/>
        <label>3</label>
    </ligand>
</feature>
<dbReference type="GO" id="GO:0008270">
    <property type="term" value="F:zinc ion binding"/>
    <property type="evidence" value="ECO:0007669"/>
    <property type="project" value="InterPro"/>
</dbReference>
<keyword evidence="7" id="KW-0106">Calcium</keyword>
<dbReference type="GO" id="GO:0031012">
    <property type="term" value="C:extracellular matrix"/>
    <property type="evidence" value="ECO:0007669"/>
    <property type="project" value="InterPro"/>
</dbReference>
<evidence type="ECO:0000256" key="1">
    <source>
        <dbReference type="ARBA" id="ARBA00010370"/>
    </source>
</evidence>
<keyword evidence="5 7" id="KW-0862">Zinc</keyword>
<dbReference type="SUPFAM" id="SSF55486">
    <property type="entry name" value="Metalloproteases ('zincins'), catalytic domain"/>
    <property type="match status" value="1"/>
</dbReference>
<feature type="binding site" evidence="7">
    <location>
        <position position="307"/>
    </location>
    <ligand>
        <name>Ca(2+)</name>
        <dbReference type="ChEBI" id="CHEBI:29108"/>
        <label>1</label>
    </ligand>
</feature>
<comment type="cofactor">
    <cofactor evidence="7">
        <name>Zn(2+)</name>
        <dbReference type="ChEBI" id="CHEBI:29105"/>
    </cofactor>
    <text evidence="7">Binds 2 Zn(2+) ions per subunit.</text>
</comment>
<feature type="binding site" evidence="7">
    <location>
        <position position="284"/>
    </location>
    <ligand>
        <name>Ca(2+)</name>
        <dbReference type="ChEBI" id="CHEBI:29108"/>
        <label>3</label>
    </ligand>
</feature>
<dbReference type="Proteomes" id="UP000242913">
    <property type="component" value="Unassembled WGS sequence"/>
</dbReference>
<feature type="binding site" evidence="7">
    <location>
        <position position="277"/>
    </location>
    <ligand>
        <name>Zn(2+)</name>
        <dbReference type="ChEBI" id="CHEBI:29105"/>
        <label>1</label>
    </ligand>
</feature>
<feature type="active site" evidence="6">
    <location>
        <position position="326"/>
    </location>
</feature>
<evidence type="ECO:0000313" key="10">
    <source>
        <dbReference type="Proteomes" id="UP000242913"/>
    </source>
</evidence>
<comment type="cofactor">
    <cofactor evidence="7">
        <name>Ca(2+)</name>
        <dbReference type="ChEBI" id="CHEBI:29108"/>
    </cofactor>
    <text evidence="7">Can bind about 5 Ca(2+) ions per subunit.</text>
</comment>
<dbReference type="Gene3D" id="3.40.390.10">
    <property type="entry name" value="Collagenase (Catalytic Domain)"/>
    <property type="match status" value="1"/>
</dbReference>
<reference evidence="9 10" key="1">
    <citation type="submission" date="2015-12" db="EMBL/GenBank/DDBJ databases">
        <title>Draft genome of the nematode, Onchocerca flexuosa.</title>
        <authorList>
            <person name="Mitreva M."/>
        </authorList>
    </citation>
    <scope>NUCLEOTIDE SEQUENCE [LARGE SCALE GENOMIC DNA]</scope>
    <source>
        <strain evidence="9">Red Deer</strain>
    </source>
</reference>
<feature type="binding site" evidence="7">
    <location>
        <position position="304"/>
    </location>
    <ligand>
        <name>Ca(2+)</name>
        <dbReference type="ChEBI" id="CHEBI:29108"/>
        <label>3</label>
    </ligand>
</feature>
<feature type="binding site" evidence="7">
    <location>
        <position position="329"/>
    </location>
    <ligand>
        <name>Zn(2+)</name>
        <dbReference type="ChEBI" id="CHEBI:29105"/>
        <label>2</label>
        <note>catalytic</note>
    </ligand>
</feature>
<dbReference type="OrthoDB" id="406838at2759"/>
<keyword evidence="2" id="KW-0645">Protease</keyword>
<dbReference type="PANTHER" id="PTHR10201:SF295">
    <property type="entry name" value="PEPTIDASE METALLOPEPTIDASE DOMAIN-CONTAINING PROTEIN"/>
    <property type="match status" value="1"/>
</dbReference>
<feature type="binding site" evidence="7">
    <location>
        <position position="302"/>
    </location>
    <ligand>
        <name>Zn(2+)</name>
        <dbReference type="ChEBI" id="CHEBI:29105"/>
        <label>1</label>
    </ligand>
</feature>
<dbReference type="GO" id="GO:0030574">
    <property type="term" value="P:collagen catabolic process"/>
    <property type="evidence" value="ECO:0007669"/>
    <property type="project" value="TreeGrafter"/>
</dbReference>
<sequence length="372" mass="42177">MNNTAQQGLLCKVPINLEESIQEKQAEEKQDKCHDHKRYFLSTLIEKYSRTNKEVVVQLSSSSEGSRGKNHREEIFDEKSRKILKSSSFPTSLVPSNSLNNSRKPLEEDFLKRKYLTTNEQLANKLSTAANEGTEGKKSLAVIIDSPSKENYTQIVTDSTMSSRDSAIRVRKSISYKNEMICNKVTLGFTQPRLKKRYVLNKHKWYTGTLSWSFRDPFRLFKSDQKFIIVKDILRQAFEKWSNSSGGALVFKDLSPLDRTIGSSNANFDVLFAKYAHGDKESFDGFGGIVAHSGYPLEGIIHFDGSEYWSIDGRNGLDLRYVALHEIGHALGLKHSKDPKAIMHPYYSDQLGKVIELGEDDVLGIRKLYGTS</sequence>
<feature type="binding site" evidence="7">
    <location>
        <position position="279"/>
    </location>
    <ligand>
        <name>Zn(2+)</name>
        <dbReference type="ChEBI" id="CHEBI:29105"/>
        <label>1</label>
    </ligand>
</feature>
<evidence type="ECO:0000256" key="4">
    <source>
        <dbReference type="ARBA" id="ARBA00022801"/>
    </source>
</evidence>
<evidence type="ECO:0000256" key="2">
    <source>
        <dbReference type="ARBA" id="ARBA00022670"/>
    </source>
</evidence>
<dbReference type="EMBL" id="KZ269979">
    <property type="protein sequence ID" value="OZC11931.1"/>
    <property type="molecule type" value="Genomic_DNA"/>
</dbReference>
<keyword evidence="3 7" id="KW-0479">Metal-binding</keyword>
<feature type="binding site" evidence="7">
    <location>
        <position position="335"/>
    </location>
    <ligand>
        <name>Zn(2+)</name>
        <dbReference type="ChEBI" id="CHEBI:29105"/>
        <label>2</label>
        <note>catalytic</note>
    </ligand>
</feature>
<dbReference type="PRINTS" id="PR00138">
    <property type="entry name" value="MATRIXIN"/>
</dbReference>
<gene>
    <name evidence="9" type="ORF">X798_01112</name>
</gene>
<dbReference type="Pfam" id="PF00413">
    <property type="entry name" value="Peptidase_M10"/>
    <property type="match status" value="1"/>
</dbReference>
<dbReference type="GO" id="GO:0030198">
    <property type="term" value="P:extracellular matrix organization"/>
    <property type="evidence" value="ECO:0007669"/>
    <property type="project" value="TreeGrafter"/>
</dbReference>
<dbReference type="InterPro" id="IPR033739">
    <property type="entry name" value="M10A_MMP"/>
</dbReference>
<evidence type="ECO:0000259" key="8">
    <source>
        <dbReference type="SMART" id="SM00235"/>
    </source>
</evidence>
<dbReference type="CDD" id="cd04278">
    <property type="entry name" value="ZnMc_MMP"/>
    <property type="match status" value="1"/>
</dbReference>
<dbReference type="GO" id="GO:0005615">
    <property type="term" value="C:extracellular space"/>
    <property type="evidence" value="ECO:0007669"/>
    <property type="project" value="TreeGrafter"/>
</dbReference>
<dbReference type="InterPro" id="IPR021190">
    <property type="entry name" value="Pept_M10A"/>
</dbReference>
<dbReference type="GO" id="GO:0004222">
    <property type="term" value="F:metalloendopeptidase activity"/>
    <property type="evidence" value="ECO:0007669"/>
    <property type="project" value="InterPro"/>
</dbReference>
<proteinExistence type="inferred from homology"/>
<feature type="binding site" evidence="7">
    <location>
        <position position="307"/>
    </location>
    <ligand>
        <name>Ca(2+)</name>
        <dbReference type="ChEBI" id="CHEBI:29108"/>
        <label>3</label>
    </ligand>
</feature>
<keyword evidence="10" id="KW-1185">Reference proteome</keyword>